<evidence type="ECO:0000313" key="1">
    <source>
        <dbReference type="EMBL" id="QTA83832.1"/>
    </source>
</evidence>
<gene>
    <name evidence="1" type="ORF">dnl_62500</name>
</gene>
<dbReference type="EMBL" id="CP061799">
    <property type="protein sequence ID" value="QTA83832.1"/>
    <property type="molecule type" value="Genomic_DNA"/>
</dbReference>
<protein>
    <submittedName>
        <fullName evidence="1">Uncharacterized protein</fullName>
    </submittedName>
</protein>
<dbReference type="AlphaFoldDB" id="A0A975GJT6"/>
<organism evidence="1 2">
    <name type="scientific">Desulfonema limicola</name>
    <dbReference type="NCBI Taxonomy" id="45656"/>
    <lineage>
        <taxon>Bacteria</taxon>
        <taxon>Pseudomonadati</taxon>
        <taxon>Thermodesulfobacteriota</taxon>
        <taxon>Desulfobacteria</taxon>
        <taxon>Desulfobacterales</taxon>
        <taxon>Desulfococcaceae</taxon>
        <taxon>Desulfonema</taxon>
    </lineage>
</organism>
<sequence>MFRYFTCLPKDQSPDGIIGTRWKSAITDIDCINCSPPGSFP</sequence>
<name>A0A975GJT6_9BACT</name>
<accession>A0A975GJT6</accession>
<keyword evidence="2" id="KW-1185">Reference proteome</keyword>
<dbReference type="KEGG" id="dli:dnl_62500"/>
<evidence type="ECO:0000313" key="2">
    <source>
        <dbReference type="Proteomes" id="UP000663720"/>
    </source>
</evidence>
<dbReference type="Proteomes" id="UP000663720">
    <property type="component" value="Chromosome"/>
</dbReference>
<reference evidence="1" key="1">
    <citation type="journal article" date="2021" name="Microb. Physiol.">
        <title>Proteogenomic Insights into the Physiology of Marine, Sulfate-Reducing, Filamentous Desulfonema limicola and Desulfonema magnum.</title>
        <authorList>
            <person name="Schnaars V."/>
            <person name="Wohlbrand L."/>
            <person name="Scheve S."/>
            <person name="Hinrichs C."/>
            <person name="Reinhardt R."/>
            <person name="Rabus R."/>
        </authorList>
    </citation>
    <scope>NUCLEOTIDE SEQUENCE</scope>
    <source>
        <strain evidence="1">5ac10</strain>
    </source>
</reference>
<proteinExistence type="predicted"/>